<evidence type="ECO:0000256" key="1">
    <source>
        <dbReference type="ARBA" id="ARBA00000847"/>
    </source>
</evidence>
<dbReference type="PANTHER" id="PTHR11839">
    <property type="entry name" value="UDP/ADP-SUGAR PYROPHOSPHATASE"/>
    <property type="match status" value="1"/>
</dbReference>
<dbReference type="Proteomes" id="UP001597544">
    <property type="component" value="Unassembled WGS sequence"/>
</dbReference>
<organism evidence="10 11">
    <name type="scientific">Pontibacter locisalis</name>
    <dbReference type="NCBI Taxonomy" id="1719035"/>
    <lineage>
        <taxon>Bacteria</taxon>
        <taxon>Pseudomonadati</taxon>
        <taxon>Bacteroidota</taxon>
        <taxon>Cytophagia</taxon>
        <taxon>Cytophagales</taxon>
        <taxon>Hymenobacteraceae</taxon>
        <taxon>Pontibacter</taxon>
    </lineage>
</organism>
<protein>
    <recommendedName>
        <fullName evidence="5">GDP-mannose pyrophosphatase</fullName>
    </recommendedName>
    <alternativeName>
        <fullName evidence="7">GDP-mannose hydrolase</fullName>
    </alternativeName>
    <alternativeName>
        <fullName evidence="8">GDPMK</fullName>
    </alternativeName>
</protein>
<reference evidence="11" key="1">
    <citation type="journal article" date="2019" name="Int. J. Syst. Evol. Microbiol.">
        <title>The Global Catalogue of Microorganisms (GCM) 10K type strain sequencing project: providing services to taxonomists for standard genome sequencing and annotation.</title>
        <authorList>
            <consortium name="The Broad Institute Genomics Platform"/>
            <consortium name="The Broad Institute Genome Sequencing Center for Infectious Disease"/>
            <person name="Wu L."/>
            <person name="Ma J."/>
        </authorList>
    </citation>
    <scope>NUCLEOTIDE SEQUENCE [LARGE SCALE GENOMIC DNA]</scope>
    <source>
        <strain evidence="11">KCTC 42498</strain>
    </source>
</reference>
<evidence type="ECO:0000313" key="10">
    <source>
        <dbReference type="EMBL" id="MFD2512449.1"/>
    </source>
</evidence>
<comment type="cofactor">
    <cofactor evidence="2">
        <name>Mg(2+)</name>
        <dbReference type="ChEBI" id="CHEBI:18420"/>
    </cofactor>
</comment>
<evidence type="ECO:0000256" key="5">
    <source>
        <dbReference type="ARBA" id="ARBA00016377"/>
    </source>
</evidence>
<accession>A0ABW5IHF0</accession>
<proteinExistence type="inferred from homology"/>
<sequence length="183" mass="20975">MKIKGKEIIYDGFYTFRKVLLEDKGETIEREQFDSGGAAAALVYDTAKQHYLFVKQFRYSAEQDLLEIVGGVLEENNPEKTIRKEIEEEIGYAVDNLEHVWDFYTSPGACTEVVYLFYAEVSRKKAEGGGKDKEHEKIEIKALTEDELVGQRYRDAKTIIAVQWLVAKLGKKSSHLPTWTKSQ</sequence>
<dbReference type="EMBL" id="JBHULU010000002">
    <property type="protein sequence ID" value="MFD2512449.1"/>
    <property type="molecule type" value="Genomic_DNA"/>
</dbReference>
<dbReference type="NCBIfam" id="TIGR00052">
    <property type="entry name" value="nudix-type nucleoside diphosphatase, YffH/AdpP family"/>
    <property type="match status" value="1"/>
</dbReference>
<keyword evidence="11" id="KW-1185">Reference proteome</keyword>
<evidence type="ECO:0000256" key="4">
    <source>
        <dbReference type="ARBA" id="ARBA00011738"/>
    </source>
</evidence>
<dbReference type="Pfam" id="PF00293">
    <property type="entry name" value="NUDIX"/>
    <property type="match status" value="1"/>
</dbReference>
<evidence type="ECO:0000259" key="9">
    <source>
        <dbReference type="PROSITE" id="PS51462"/>
    </source>
</evidence>
<dbReference type="SUPFAM" id="SSF55811">
    <property type="entry name" value="Nudix"/>
    <property type="match status" value="1"/>
</dbReference>
<evidence type="ECO:0000256" key="6">
    <source>
        <dbReference type="ARBA" id="ARBA00022801"/>
    </source>
</evidence>
<comment type="subunit">
    <text evidence="4">Homodimer.</text>
</comment>
<gene>
    <name evidence="10" type="ORF">ACFSRY_01110</name>
</gene>
<feature type="domain" description="Nudix hydrolase" evidence="9">
    <location>
        <begin position="34"/>
        <end position="166"/>
    </location>
</feature>
<evidence type="ECO:0000256" key="2">
    <source>
        <dbReference type="ARBA" id="ARBA00001946"/>
    </source>
</evidence>
<dbReference type="InterPro" id="IPR015797">
    <property type="entry name" value="NUDIX_hydrolase-like_dom_sf"/>
</dbReference>
<comment type="similarity">
    <text evidence="3">Belongs to the Nudix hydrolase family. NudK subfamily.</text>
</comment>
<comment type="caution">
    <text evidence="10">The sequence shown here is derived from an EMBL/GenBank/DDBJ whole genome shotgun (WGS) entry which is preliminary data.</text>
</comment>
<evidence type="ECO:0000256" key="7">
    <source>
        <dbReference type="ARBA" id="ARBA00032162"/>
    </source>
</evidence>
<dbReference type="Gene3D" id="3.90.79.10">
    <property type="entry name" value="Nucleoside Triphosphate Pyrophosphohydrolase"/>
    <property type="match status" value="1"/>
</dbReference>
<dbReference type="InterPro" id="IPR004385">
    <property type="entry name" value="NDP_pyrophosphatase"/>
</dbReference>
<dbReference type="PROSITE" id="PS51462">
    <property type="entry name" value="NUDIX"/>
    <property type="match status" value="1"/>
</dbReference>
<keyword evidence="6" id="KW-0378">Hydrolase</keyword>
<evidence type="ECO:0000256" key="8">
    <source>
        <dbReference type="ARBA" id="ARBA00032272"/>
    </source>
</evidence>
<evidence type="ECO:0000313" key="11">
    <source>
        <dbReference type="Proteomes" id="UP001597544"/>
    </source>
</evidence>
<comment type="catalytic activity">
    <reaction evidence="1">
        <text>GDP-alpha-D-mannose + H2O = alpha-D-mannose 1-phosphate + GMP + 2 H(+)</text>
        <dbReference type="Rhea" id="RHEA:27978"/>
        <dbReference type="ChEBI" id="CHEBI:15377"/>
        <dbReference type="ChEBI" id="CHEBI:15378"/>
        <dbReference type="ChEBI" id="CHEBI:57527"/>
        <dbReference type="ChEBI" id="CHEBI:58115"/>
        <dbReference type="ChEBI" id="CHEBI:58409"/>
    </reaction>
</comment>
<dbReference type="InterPro" id="IPR000086">
    <property type="entry name" value="NUDIX_hydrolase_dom"/>
</dbReference>
<name>A0ABW5IHF0_9BACT</name>
<dbReference type="RefSeq" id="WP_377502544.1">
    <property type="nucleotide sequence ID" value="NZ_JBHULU010000002.1"/>
</dbReference>
<evidence type="ECO:0000256" key="3">
    <source>
        <dbReference type="ARBA" id="ARBA00007275"/>
    </source>
</evidence>
<dbReference type="PANTHER" id="PTHR11839:SF18">
    <property type="entry name" value="NUDIX HYDROLASE DOMAIN-CONTAINING PROTEIN"/>
    <property type="match status" value="1"/>
</dbReference>